<proteinExistence type="inferred from homology"/>
<keyword evidence="1 8" id="KW-0436">Ligase</keyword>
<dbReference type="InterPro" id="IPR024088">
    <property type="entry name" value="Tyr-tRNA-ligase_bac-type"/>
</dbReference>
<evidence type="ECO:0000256" key="4">
    <source>
        <dbReference type="ARBA" id="ARBA00022884"/>
    </source>
</evidence>
<dbReference type="InterPro" id="IPR036986">
    <property type="entry name" value="S4_RNA-bd_sf"/>
</dbReference>
<dbReference type="InterPro" id="IPR002305">
    <property type="entry name" value="aa-tRNA-synth_Ic"/>
</dbReference>
<dbReference type="SUPFAM" id="SSF55174">
    <property type="entry name" value="Alpha-L RNA-binding motif"/>
    <property type="match status" value="1"/>
</dbReference>
<dbReference type="RefSeq" id="WP_100511449.1">
    <property type="nucleotide sequence ID" value="NZ_PEBI01000004.1"/>
</dbReference>
<evidence type="ECO:0000256" key="1">
    <source>
        <dbReference type="ARBA" id="ARBA00022598"/>
    </source>
</evidence>
<feature type="binding site" evidence="8">
    <location>
        <position position="46"/>
    </location>
    <ligand>
        <name>L-tyrosine</name>
        <dbReference type="ChEBI" id="CHEBI:58315"/>
    </ligand>
</feature>
<dbReference type="InterPro" id="IPR054608">
    <property type="entry name" value="SYY-like_C"/>
</dbReference>
<dbReference type="GO" id="GO:0005829">
    <property type="term" value="C:cytosol"/>
    <property type="evidence" value="ECO:0007669"/>
    <property type="project" value="TreeGrafter"/>
</dbReference>
<dbReference type="PANTHER" id="PTHR11766">
    <property type="entry name" value="TYROSYL-TRNA SYNTHETASE"/>
    <property type="match status" value="1"/>
</dbReference>
<comment type="caution">
    <text evidence="11">The sequence shown here is derived from an EMBL/GenBank/DDBJ whole genome shotgun (WGS) entry which is preliminary data.</text>
</comment>
<sequence>MSQVRSYKEAGFDSLLEELEWRGLVNQSTDKEQLAEALDGDPITYYCGFDPTAASLHIGNLVQLINMRHLQAAGHHPIALVGGATGLIGDPRQSGERTLNPKETVAQWAEKLRVQISRFLEADGDNPVRFVSNYDWTAQMSVIDFLRDVGKNFRMGTMLAKDTVARRLNSEEGISFTEFSYQVLQGNDFLHLFDEYHCVLELGGSDQWGNLTSGLDLIRKVRGESVNVFTSPIITDSQGKKFGKSEGNAMWLDPTMLSPYKFYQFWFNQPDDQVVKLLKAFTFLPKSEIERLAAEVEENPGRREAQRTLAWEVTSYVHGEQATQQAIDAAAALFGRGGDLGSIDEDTLESALGGLKQADGTFARAKAGDRIIDAAAAAGLFKFASEARRAIKSGGVYVNNARVEDQEQTLTAEDFLHDRFVLIRRGKKSLAALEETR</sequence>
<evidence type="ECO:0000313" key="12">
    <source>
        <dbReference type="Proteomes" id="UP000229095"/>
    </source>
</evidence>
<dbReference type="PROSITE" id="PS00178">
    <property type="entry name" value="AA_TRNA_LIGASE_I"/>
    <property type="match status" value="1"/>
</dbReference>
<dbReference type="Proteomes" id="UP000229095">
    <property type="component" value="Unassembled WGS sequence"/>
</dbReference>
<dbReference type="PROSITE" id="PS50889">
    <property type="entry name" value="S4"/>
    <property type="match status" value="1"/>
</dbReference>
<dbReference type="GO" id="GO:0003723">
    <property type="term" value="F:RNA binding"/>
    <property type="evidence" value="ECO:0007669"/>
    <property type="project" value="UniProtKB-KW"/>
</dbReference>
<keyword evidence="12" id="KW-1185">Reference proteome</keyword>
<dbReference type="GO" id="GO:0006437">
    <property type="term" value="P:tyrosyl-tRNA aminoacylation"/>
    <property type="evidence" value="ECO:0007669"/>
    <property type="project" value="UniProtKB-UniRule"/>
</dbReference>
<comment type="function">
    <text evidence="8">Catalyzes the attachment of tyrosine to tRNA(Tyr) in a two-step reaction: tyrosine is first activated by ATP to form Tyr-AMP and then transferred to the acceptor end of tRNA(Tyr).</text>
</comment>
<dbReference type="HAMAP" id="MF_02006">
    <property type="entry name" value="Tyr_tRNA_synth_type1"/>
    <property type="match status" value="1"/>
</dbReference>
<name>A0A2M9H779_9BIFI</name>
<reference evidence="11 12" key="1">
    <citation type="submission" date="2017-10" db="EMBL/GenBank/DDBJ databases">
        <title>Draft genome sequences of strains TRE 1, TRE 9, TRE H and TRI 7, isolated from tamarins, belonging to four potential novel Bifidobacterium species.</title>
        <authorList>
            <person name="Mattarelli P."/>
            <person name="Modesto M."/>
            <person name="Puglisi E."/>
            <person name="Morelli L."/>
            <person name="Spezio C."/>
            <person name="Bonetti A."/>
            <person name="Sandri C."/>
        </authorList>
    </citation>
    <scope>NUCLEOTIDE SEQUENCE [LARGE SCALE GENOMIC DNA]</scope>
    <source>
        <strain evidence="12">TRE1</strain>
    </source>
</reference>
<dbReference type="CDD" id="cd00805">
    <property type="entry name" value="TyrRS_core"/>
    <property type="match status" value="1"/>
</dbReference>
<dbReference type="OrthoDB" id="9804243at2"/>
<evidence type="ECO:0000256" key="7">
    <source>
        <dbReference type="ARBA" id="ARBA00048248"/>
    </source>
</evidence>
<feature type="binding site" evidence="8">
    <location>
        <position position="181"/>
    </location>
    <ligand>
        <name>L-tyrosine</name>
        <dbReference type="ChEBI" id="CHEBI:58315"/>
    </ligand>
</feature>
<comment type="subcellular location">
    <subcellularLocation>
        <location evidence="8">Cytoplasm</location>
    </subcellularLocation>
</comment>
<comment type="similarity">
    <text evidence="8">Belongs to the class-I aminoacyl-tRNA synthetase family. TyrS type 1 subfamily.</text>
</comment>
<evidence type="ECO:0000256" key="9">
    <source>
        <dbReference type="PROSITE-ProRule" id="PRU00182"/>
    </source>
</evidence>
<dbReference type="EC" id="6.1.1.1" evidence="8"/>
<dbReference type="InterPro" id="IPR024107">
    <property type="entry name" value="Tyr-tRNA-ligase_bac_1"/>
</dbReference>
<protein>
    <recommendedName>
        <fullName evidence="8">Tyrosine--tRNA ligase</fullName>
        <ecNumber evidence="8">6.1.1.1</ecNumber>
    </recommendedName>
    <alternativeName>
        <fullName evidence="8">Tyrosyl-tRNA synthetase</fullName>
        <shortName evidence="8">TyrRS</shortName>
    </alternativeName>
</protein>
<evidence type="ECO:0000313" key="11">
    <source>
        <dbReference type="EMBL" id="PJM72663.1"/>
    </source>
</evidence>
<dbReference type="Gene3D" id="1.10.240.10">
    <property type="entry name" value="Tyrosyl-Transfer RNA Synthetase"/>
    <property type="match status" value="1"/>
</dbReference>
<keyword evidence="5 8" id="KW-0648">Protein biosynthesis</keyword>
<dbReference type="PRINTS" id="PR01040">
    <property type="entry name" value="TRNASYNTHTYR"/>
</dbReference>
<keyword evidence="8" id="KW-0963">Cytoplasm</keyword>
<keyword evidence="3 8" id="KW-0067">ATP-binding</keyword>
<accession>A0A2M9H779</accession>
<comment type="subunit">
    <text evidence="8">Homodimer.</text>
</comment>
<evidence type="ECO:0000256" key="2">
    <source>
        <dbReference type="ARBA" id="ARBA00022741"/>
    </source>
</evidence>
<dbReference type="Pfam" id="PF22421">
    <property type="entry name" value="SYY_C-terminal"/>
    <property type="match status" value="1"/>
</dbReference>
<organism evidence="11 12">
    <name type="scientific">Bifidobacterium primatium</name>
    <dbReference type="NCBI Taxonomy" id="2045438"/>
    <lineage>
        <taxon>Bacteria</taxon>
        <taxon>Bacillati</taxon>
        <taxon>Actinomycetota</taxon>
        <taxon>Actinomycetes</taxon>
        <taxon>Bifidobacteriales</taxon>
        <taxon>Bifidobacteriaceae</taxon>
        <taxon>Bifidobacterium</taxon>
    </lineage>
</organism>
<feature type="binding site" evidence="8">
    <location>
        <position position="244"/>
    </location>
    <ligand>
        <name>ATP</name>
        <dbReference type="ChEBI" id="CHEBI:30616"/>
    </ligand>
</feature>
<feature type="short sequence motif" description="'HIGH' region" evidence="8">
    <location>
        <begin position="51"/>
        <end position="60"/>
    </location>
</feature>
<evidence type="ECO:0000256" key="3">
    <source>
        <dbReference type="ARBA" id="ARBA00022840"/>
    </source>
</evidence>
<keyword evidence="6 8" id="KW-0030">Aminoacyl-tRNA synthetase</keyword>
<dbReference type="AlphaFoldDB" id="A0A2M9H779"/>
<dbReference type="EMBL" id="PEBI01000004">
    <property type="protein sequence ID" value="PJM72663.1"/>
    <property type="molecule type" value="Genomic_DNA"/>
</dbReference>
<dbReference type="SUPFAM" id="SSF52374">
    <property type="entry name" value="Nucleotidylyl transferase"/>
    <property type="match status" value="1"/>
</dbReference>
<dbReference type="GO" id="GO:0004831">
    <property type="term" value="F:tyrosine-tRNA ligase activity"/>
    <property type="evidence" value="ECO:0007669"/>
    <property type="project" value="UniProtKB-UniRule"/>
</dbReference>
<dbReference type="FunFam" id="1.10.240.10:FF:000001">
    <property type="entry name" value="Tyrosine--tRNA ligase"/>
    <property type="match status" value="1"/>
</dbReference>
<evidence type="ECO:0000256" key="8">
    <source>
        <dbReference type="HAMAP-Rule" id="MF_02006"/>
    </source>
</evidence>
<dbReference type="InterPro" id="IPR001412">
    <property type="entry name" value="aa-tRNA-synth_I_CS"/>
</dbReference>
<dbReference type="PANTHER" id="PTHR11766:SF0">
    <property type="entry name" value="TYROSINE--TRNA LIGASE, MITOCHONDRIAL"/>
    <property type="match status" value="1"/>
</dbReference>
<evidence type="ECO:0000256" key="5">
    <source>
        <dbReference type="ARBA" id="ARBA00022917"/>
    </source>
</evidence>
<dbReference type="Gene3D" id="3.40.50.620">
    <property type="entry name" value="HUPs"/>
    <property type="match status" value="1"/>
</dbReference>
<dbReference type="CDD" id="cd00165">
    <property type="entry name" value="S4"/>
    <property type="match status" value="1"/>
</dbReference>
<gene>
    <name evidence="8" type="primary">tyrS</name>
    <name evidence="11" type="ORF">CS006_08855</name>
</gene>
<dbReference type="Pfam" id="PF00579">
    <property type="entry name" value="tRNA-synt_1b"/>
    <property type="match status" value="1"/>
</dbReference>
<dbReference type="NCBIfam" id="TIGR00234">
    <property type="entry name" value="tyrS"/>
    <property type="match status" value="1"/>
</dbReference>
<keyword evidence="2 8" id="KW-0547">Nucleotide-binding</keyword>
<dbReference type="Gene3D" id="3.10.290.10">
    <property type="entry name" value="RNA-binding S4 domain"/>
    <property type="match status" value="1"/>
</dbReference>
<dbReference type="InterPro" id="IPR002307">
    <property type="entry name" value="Tyr-tRNA-ligase"/>
</dbReference>
<dbReference type="InterPro" id="IPR014729">
    <property type="entry name" value="Rossmann-like_a/b/a_fold"/>
</dbReference>
<evidence type="ECO:0000259" key="10">
    <source>
        <dbReference type="Pfam" id="PF22421"/>
    </source>
</evidence>
<feature type="short sequence motif" description="'KMSKS' region" evidence="8">
    <location>
        <begin position="241"/>
        <end position="245"/>
    </location>
</feature>
<comment type="catalytic activity">
    <reaction evidence="7 8">
        <text>tRNA(Tyr) + L-tyrosine + ATP = L-tyrosyl-tRNA(Tyr) + AMP + diphosphate + H(+)</text>
        <dbReference type="Rhea" id="RHEA:10220"/>
        <dbReference type="Rhea" id="RHEA-COMP:9706"/>
        <dbReference type="Rhea" id="RHEA-COMP:9707"/>
        <dbReference type="ChEBI" id="CHEBI:15378"/>
        <dbReference type="ChEBI" id="CHEBI:30616"/>
        <dbReference type="ChEBI" id="CHEBI:33019"/>
        <dbReference type="ChEBI" id="CHEBI:58315"/>
        <dbReference type="ChEBI" id="CHEBI:78442"/>
        <dbReference type="ChEBI" id="CHEBI:78536"/>
        <dbReference type="ChEBI" id="CHEBI:456215"/>
        <dbReference type="EC" id="6.1.1.1"/>
    </reaction>
</comment>
<keyword evidence="4 9" id="KW-0694">RNA-binding</keyword>
<evidence type="ECO:0000256" key="6">
    <source>
        <dbReference type="ARBA" id="ARBA00023146"/>
    </source>
</evidence>
<dbReference type="GO" id="GO:0005524">
    <property type="term" value="F:ATP binding"/>
    <property type="evidence" value="ECO:0007669"/>
    <property type="project" value="UniProtKB-UniRule"/>
</dbReference>
<feature type="domain" description="Tyrosine--tRNA ligase SYY-like C-terminal" evidence="10">
    <location>
        <begin position="366"/>
        <end position="429"/>
    </location>
</feature>
<feature type="binding site" evidence="8">
    <location>
        <position position="185"/>
    </location>
    <ligand>
        <name>L-tyrosine</name>
        <dbReference type="ChEBI" id="CHEBI:58315"/>
    </ligand>
</feature>